<dbReference type="EMBL" id="QEAO01000083">
    <property type="protein sequence ID" value="TPX30236.1"/>
    <property type="molecule type" value="Genomic_DNA"/>
</dbReference>
<dbReference type="Pfam" id="PF13359">
    <property type="entry name" value="DDE_Tnp_4"/>
    <property type="match status" value="1"/>
</dbReference>
<dbReference type="PANTHER" id="PTHR48471">
    <property type="entry name" value="DDE TNP4 DOMAIN-CONTAINING PROTEIN"/>
    <property type="match status" value="1"/>
</dbReference>
<comment type="caution">
    <text evidence="4">The sequence shown here is derived from an EMBL/GenBank/DDBJ whole genome shotgun (WGS) entry which is preliminary data.</text>
</comment>
<dbReference type="AlphaFoldDB" id="A0A507BWV6"/>
<keyword evidence="2" id="KW-0479">Metal-binding</keyword>
<protein>
    <recommendedName>
        <fullName evidence="3">DDE Tnp4 domain-containing protein</fullName>
    </recommendedName>
</protein>
<reference evidence="4 5" key="1">
    <citation type="journal article" date="2019" name="Sci. Rep.">
        <title>Comparative genomics of chytrid fungi reveal insights into the obligate biotrophic and pathogenic lifestyle of Synchytrium endobioticum.</title>
        <authorList>
            <person name="van de Vossenberg B.T.L.H."/>
            <person name="Warris S."/>
            <person name="Nguyen H.D.T."/>
            <person name="van Gent-Pelzer M.P.E."/>
            <person name="Joly D.L."/>
            <person name="van de Geest H.C."/>
            <person name="Bonants P.J.M."/>
            <person name="Smith D.S."/>
            <person name="Levesque C.A."/>
            <person name="van der Lee T.A.J."/>
        </authorList>
    </citation>
    <scope>NUCLEOTIDE SEQUENCE [LARGE SCALE GENOMIC DNA]</scope>
    <source>
        <strain evidence="4 5">JEL517</strain>
    </source>
</reference>
<dbReference type="OrthoDB" id="78198at2759"/>
<sequence>MEWTAANMYEDDSELLRQRFNPLLIHHSLLLSWADDDEDELVLQGCKIIHQAVLDAFYRQKRICHPYLTRPSLLLNSRSETPWTSLWQRFRDAWERGPLGRADVDETATPRPGRRSLDAFQVSGDRYIRHALTLLKETLMTMEDARIEWPSHEQIVENSNIIHNRHPLLLSGFGFVDGLSLPIKTPTDEELQEEYYNGWKKTHCVSNLLVFSPDGCIIWASINDPGRYNDSRVAGNLYPVLLDPTRTPGAYYLIADTAFPRVSDRLKQKIKAPIKSNDRLAQDPVERHTLQQFSSELTSCRQAVEWGMRALQGSFTRLKRKLPGGGTQNGDDNYRIDLISTCLHRFNLRTRRVEINQIKRVYEGL</sequence>
<gene>
    <name evidence="4" type="ORF">SmJEL517_g06157</name>
</gene>
<dbReference type="PANTHER" id="PTHR48471:SF1">
    <property type="entry name" value="DDE TNP4 DOMAIN-CONTAINING PROTEIN"/>
    <property type="match status" value="1"/>
</dbReference>
<proteinExistence type="predicted"/>
<comment type="cofactor">
    <cofactor evidence="1">
        <name>a divalent metal cation</name>
        <dbReference type="ChEBI" id="CHEBI:60240"/>
    </cofactor>
</comment>
<organism evidence="4 5">
    <name type="scientific">Synchytrium microbalum</name>
    <dbReference type="NCBI Taxonomy" id="1806994"/>
    <lineage>
        <taxon>Eukaryota</taxon>
        <taxon>Fungi</taxon>
        <taxon>Fungi incertae sedis</taxon>
        <taxon>Chytridiomycota</taxon>
        <taxon>Chytridiomycota incertae sedis</taxon>
        <taxon>Chytridiomycetes</taxon>
        <taxon>Synchytriales</taxon>
        <taxon>Synchytriaceae</taxon>
        <taxon>Synchytrium</taxon>
    </lineage>
</organism>
<evidence type="ECO:0000259" key="3">
    <source>
        <dbReference type="Pfam" id="PF13359"/>
    </source>
</evidence>
<dbReference type="InterPro" id="IPR027806">
    <property type="entry name" value="HARBI1_dom"/>
</dbReference>
<dbReference type="GeneID" id="42007380"/>
<name>A0A507BWV6_9FUNG</name>
<keyword evidence="5" id="KW-1185">Reference proteome</keyword>
<evidence type="ECO:0000256" key="2">
    <source>
        <dbReference type="ARBA" id="ARBA00022723"/>
    </source>
</evidence>
<dbReference type="Proteomes" id="UP000319731">
    <property type="component" value="Unassembled WGS sequence"/>
</dbReference>
<evidence type="ECO:0000313" key="5">
    <source>
        <dbReference type="Proteomes" id="UP000319731"/>
    </source>
</evidence>
<dbReference type="RefSeq" id="XP_031021943.1">
    <property type="nucleotide sequence ID" value="XM_031172083.1"/>
</dbReference>
<evidence type="ECO:0000313" key="4">
    <source>
        <dbReference type="EMBL" id="TPX30236.1"/>
    </source>
</evidence>
<feature type="domain" description="DDE Tnp4" evidence="3">
    <location>
        <begin position="176"/>
        <end position="324"/>
    </location>
</feature>
<evidence type="ECO:0000256" key="1">
    <source>
        <dbReference type="ARBA" id="ARBA00001968"/>
    </source>
</evidence>
<dbReference type="GO" id="GO:0046872">
    <property type="term" value="F:metal ion binding"/>
    <property type="evidence" value="ECO:0007669"/>
    <property type="project" value="UniProtKB-KW"/>
</dbReference>
<accession>A0A507BWV6</accession>